<dbReference type="SMART" id="SM00387">
    <property type="entry name" value="HATPase_c"/>
    <property type="match status" value="1"/>
</dbReference>
<keyword evidence="5" id="KW-0418">Kinase</keyword>
<dbReference type="SMART" id="SM00388">
    <property type="entry name" value="HisKA"/>
    <property type="match status" value="1"/>
</dbReference>
<evidence type="ECO:0000259" key="4">
    <source>
        <dbReference type="PROSITE" id="PS50109"/>
    </source>
</evidence>
<dbReference type="InterPro" id="IPR036097">
    <property type="entry name" value="HisK_dim/P_sf"/>
</dbReference>
<reference evidence="5 6" key="1">
    <citation type="submission" date="2020-08" db="EMBL/GenBank/DDBJ databases">
        <title>Genomic Encyclopedia of Type Strains, Phase IV (KMG-IV): sequencing the most valuable type-strain genomes for metagenomic binning, comparative biology and taxonomic classification.</title>
        <authorList>
            <person name="Goeker M."/>
        </authorList>
    </citation>
    <scope>NUCLEOTIDE SEQUENCE [LARGE SCALE GENOMIC DNA]</scope>
    <source>
        <strain evidence="5 6">DSM 16268</strain>
    </source>
</reference>
<dbReference type="InterPro" id="IPR004358">
    <property type="entry name" value="Sig_transdc_His_kin-like_C"/>
</dbReference>
<comment type="catalytic activity">
    <reaction evidence="1">
        <text>ATP + protein L-histidine = ADP + protein N-phospho-L-histidine.</text>
        <dbReference type="EC" id="2.7.13.3"/>
    </reaction>
</comment>
<dbReference type="CDD" id="cd00082">
    <property type="entry name" value="HisKA"/>
    <property type="match status" value="1"/>
</dbReference>
<sequence>MTEGLFTNLGDAPAECAEEQRLRELQKLEVLGRLAAGIAHDFRNLITVVQAGLRLIGTKLREGAPSADVDALIHEIMQRTQNAQALAGHLLAFSRNQALAPKIVNVNERIASIASILGQTLGRGIAIRTELGEDVGIAELDADQLDVAVLNLAVNGRDSMNGCGTLTIETSVAADGSEPEDQPGFIRVTVKDTGIGMDAETKARAFEPFFTRKGDGKGTGLGLSQVYGFVVQSGGQVRIDSELGTGTQVHLYLPRCTRGHDADRSVTV</sequence>
<keyword evidence="6" id="KW-1185">Reference proteome</keyword>
<evidence type="ECO:0000256" key="3">
    <source>
        <dbReference type="ARBA" id="ARBA00022553"/>
    </source>
</evidence>
<dbReference type="AlphaFoldDB" id="A0A7W9L441"/>
<dbReference type="InterPro" id="IPR036890">
    <property type="entry name" value="HATPase_C_sf"/>
</dbReference>
<dbReference type="PANTHER" id="PTHR43065">
    <property type="entry name" value="SENSOR HISTIDINE KINASE"/>
    <property type="match status" value="1"/>
</dbReference>
<dbReference type="EMBL" id="JACHOO010000015">
    <property type="protein sequence ID" value="MBB5755212.1"/>
    <property type="molecule type" value="Genomic_DNA"/>
</dbReference>
<evidence type="ECO:0000256" key="2">
    <source>
        <dbReference type="ARBA" id="ARBA00012438"/>
    </source>
</evidence>
<dbReference type="Gene3D" id="3.30.565.10">
    <property type="entry name" value="Histidine kinase-like ATPase, C-terminal domain"/>
    <property type="match status" value="1"/>
</dbReference>
<gene>
    <name evidence="5" type="ORF">GGQ63_004313</name>
</gene>
<dbReference type="PANTHER" id="PTHR43065:SF49">
    <property type="entry name" value="HISTIDINE KINASE"/>
    <property type="match status" value="1"/>
</dbReference>
<dbReference type="InterPro" id="IPR003661">
    <property type="entry name" value="HisK_dim/P_dom"/>
</dbReference>
<keyword evidence="3" id="KW-0597">Phosphoprotein</keyword>
<comment type="caution">
    <text evidence="5">The sequence shown here is derived from an EMBL/GenBank/DDBJ whole genome shotgun (WGS) entry which is preliminary data.</text>
</comment>
<dbReference type="RefSeq" id="WP_183858641.1">
    <property type="nucleotide sequence ID" value="NZ_JACHOO010000015.1"/>
</dbReference>
<dbReference type="InterPro" id="IPR005467">
    <property type="entry name" value="His_kinase_dom"/>
</dbReference>
<dbReference type="Proteomes" id="UP000523821">
    <property type="component" value="Unassembled WGS sequence"/>
</dbReference>
<dbReference type="SUPFAM" id="SSF47384">
    <property type="entry name" value="Homodimeric domain of signal transducing histidine kinase"/>
    <property type="match status" value="1"/>
</dbReference>
<dbReference type="Pfam" id="PF02518">
    <property type="entry name" value="HATPase_c"/>
    <property type="match status" value="1"/>
</dbReference>
<dbReference type="GO" id="GO:0000155">
    <property type="term" value="F:phosphorelay sensor kinase activity"/>
    <property type="evidence" value="ECO:0007669"/>
    <property type="project" value="InterPro"/>
</dbReference>
<evidence type="ECO:0000313" key="6">
    <source>
        <dbReference type="Proteomes" id="UP000523821"/>
    </source>
</evidence>
<accession>A0A7W9L441</accession>
<dbReference type="InterPro" id="IPR003594">
    <property type="entry name" value="HATPase_dom"/>
</dbReference>
<name>A0A7W9L441_9HYPH</name>
<dbReference type="PROSITE" id="PS50109">
    <property type="entry name" value="HIS_KIN"/>
    <property type="match status" value="1"/>
</dbReference>
<dbReference type="SUPFAM" id="SSF55874">
    <property type="entry name" value="ATPase domain of HSP90 chaperone/DNA topoisomerase II/histidine kinase"/>
    <property type="match status" value="1"/>
</dbReference>
<dbReference type="PRINTS" id="PR00344">
    <property type="entry name" value="BCTRLSENSOR"/>
</dbReference>
<dbReference type="EC" id="2.7.13.3" evidence="2"/>
<organism evidence="5 6">
    <name type="scientific">Prosthecomicrobium pneumaticum</name>
    <dbReference type="NCBI Taxonomy" id="81895"/>
    <lineage>
        <taxon>Bacteria</taxon>
        <taxon>Pseudomonadati</taxon>
        <taxon>Pseudomonadota</taxon>
        <taxon>Alphaproteobacteria</taxon>
        <taxon>Hyphomicrobiales</taxon>
        <taxon>Kaistiaceae</taxon>
        <taxon>Prosthecomicrobium</taxon>
    </lineage>
</organism>
<feature type="domain" description="Histidine kinase" evidence="4">
    <location>
        <begin position="37"/>
        <end position="257"/>
    </location>
</feature>
<evidence type="ECO:0000313" key="5">
    <source>
        <dbReference type="EMBL" id="MBB5755212.1"/>
    </source>
</evidence>
<protein>
    <recommendedName>
        <fullName evidence="2">histidine kinase</fullName>
        <ecNumber evidence="2">2.7.13.3</ecNumber>
    </recommendedName>
</protein>
<proteinExistence type="predicted"/>
<keyword evidence="5" id="KW-0808">Transferase</keyword>
<evidence type="ECO:0000256" key="1">
    <source>
        <dbReference type="ARBA" id="ARBA00000085"/>
    </source>
</evidence>
<dbReference type="Gene3D" id="1.10.287.130">
    <property type="match status" value="1"/>
</dbReference>